<reference evidence="2 3" key="1">
    <citation type="submission" date="2022-04" db="EMBL/GenBank/DDBJ databases">
        <title>Paracoccus sp. YLB-12 draft genome sequence.</title>
        <authorList>
            <person name="Yu L."/>
        </authorList>
    </citation>
    <scope>NUCLEOTIDE SEQUENCE [LARGE SCALE GENOMIC DNA]</scope>
    <source>
        <strain evidence="2 3">YLB-12</strain>
    </source>
</reference>
<dbReference type="RefSeq" id="WP_260278325.1">
    <property type="nucleotide sequence ID" value="NZ_JANAVZ010000011.1"/>
</dbReference>
<protein>
    <submittedName>
        <fullName evidence="2">Uncharacterized protein</fullName>
    </submittedName>
</protein>
<gene>
    <name evidence="2" type="ORF">MU516_16240</name>
</gene>
<comment type="caution">
    <text evidence="2">The sequence shown here is derived from an EMBL/GenBank/DDBJ whole genome shotgun (WGS) entry which is preliminary data.</text>
</comment>
<evidence type="ECO:0000313" key="2">
    <source>
        <dbReference type="EMBL" id="MCT4334411.1"/>
    </source>
</evidence>
<accession>A0ABT2KCZ2</accession>
<evidence type="ECO:0000256" key="1">
    <source>
        <dbReference type="SAM" id="MobiDB-lite"/>
    </source>
</evidence>
<feature type="compositionally biased region" description="Polar residues" evidence="1">
    <location>
        <begin position="18"/>
        <end position="27"/>
    </location>
</feature>
<dbReference type="Proteomes" id="UP001320702">
    <property type="component" value="Unassembled WGS sequence"/>
</dbReference>
<organism evidence="2 3">
    <name type="scientific">Paracoccus maritimus</name>
    <dbReference type="NCBI Taxonomy" id="2933292"/>
    <lineage>
        <taxon>Bacteria</taxon>
        <taxon>Pseudomonadati</taxon>
        <taxon>Pseudomonadota</taxon>
        <taxon>Alphaproteobacteria</taxon>
        <taxon>Rhodobacterales</taxon>
        <taxon>Paracoccaceae</taxon>
        <taxon>Paracoccus</taxon>
    </lineage>
</organism>
<dbReference type="EMBL" id="JANAVZ010000011">
    <property type="protein sequence ID" value="MCT4334411.1"/>
    <property type="molecule type" value="Genomic_DNA"/>
</dbReference>
<feature type="region of interest" description="Disordered" evidence="1">
    <location>
        <begin position="1"/>
        <end position="54"/>
    </location>
</feature>
<proteinExistence type="predicted"/>
<feature type="compositionally biased region" description="Basic and acidic residues" evidence="1">
    <location>
        <begin position="28"/>
        <end position="54"/>
    </location>
</feature>
<sequence length="54" mass="6188">MSWQTNNPTWKGGYQGHQLPSNATQQQVHDHNQGRAQAEADRQKKIAEAYKPKK</sequence>
<name>A0ABT2KCZ2_9RHOB</name>
<evidence type="ECO:0000313" key="3">
    <source>
        <dbReference type="Proteomes" id="UP001320702"/>
    </source>
</evidence>
<keyword evidence="3" id="KW-1185">Reference proteome</keyword>